<proteinExistence type="predicted"/>
<name>A0ABT7TM63_9MICO</name>
<evidence type="ECO:0000313" key="2">
    <source>
        <dbReference type="Proteomes" id="UP001236404"/>
    </source>
</evidence>
<gene>
    <name evidence="1" type="ORF">QUG93_03200</name>
</gene>
<dbReference type="Proteomes" id="UP001236404">
    <property type="component" value="Unassembled WGS sequence"/>
</dbReference>
<dbReference type="EMBL" id="JAUCMN010000002">
    <property type="protein sequence ID" value="MDM7890683.1"/>
    <property type="molecule type" value="Genomic_DNA"/>
</dbReference>
<protein>
    <submittedName>
        <fullName evidence="1">Uncharacterized protein</fullName>
    </submittedName>
</protein>
<evidence type="ECO:0000313" key="1">
    <source>
        <dbReference type="EMBL" id="MDM7890683.1"/>
    </source>
</evidence>
<accession>A0ABT7TM63</accession>
<reference evidence="1 2" key="1">
    <citation type="submission" date="2023-06" db="EMBL/GenBank/DDBJ databases">
        <authorList>
            <person name="Feng G."/>
            <person name="Li J."/>
            <person name="Zhu H."/>
        </authorList>
    </citation>
    <scope>NUCLEOTIDE SEQUENCE [LARGE SCALE GENOMIC DNA]</scope>
    <source>
        <strain evidence="1 2">RHCKG28</strain>
    </source>
</reference>
<sequence>MMLTGFVAASQVPFPVDVAAHDDLVVSGVEVVSGLKPGGGAFRVVLDALPAAVAERGLRIVVRAEVLDPFSNATMYPAVYDEWLPPALSDASATFDLPLPMSLPYFLAPISMTVDATAM</sequence>
<dbReference type="RefSeq" id="WP_289472189.1">
    <property type="nucleotide sequence ID" value="NZ_JAUCMN010000002.1"/>
</dbReference>
<comment type="caution">
    <text evidence="1">The sequence shown here is derived from an EMBL/GenBank/DDBJ whole genome shotgun (WGS) entry which is preliminary data.</text>
</comment>
<organism evidence="1 2">
    <name type="scientific">Curtobacterium caseinilyticum</name>
    <dbReference type="NCBI Taxonomy" id="3055137"/>
    <lineage>
        <taxon>Bacteria</taxon>
        <taxon>Bacillati</taxon>
        <taxon>Actinomycetota</taxon>
        <taxon>Actinomycetes</taxon>
        <taxon>Micrococcales</taxon>
        <taxon>Microbacteriaceae</taxon>
        <taxon>Curtobacterium</taxon>
    </lineage>
</organism>
<keyword evidence="2" id="KW-1185">Reference proteome</keyword>